<comment type="caution">
    <text evidence="2">The sequence shown here is derived from an EMBL/GenBank/DDBJ whole genome shotgun (WGS) entry which is preliminary data.</text>
</comment>
<dbReference type="PANTHER" id="PTHR28110">
    <property type="entry name" value="TRANSMEMBRANE PROTEIN"/>
    <property type="match status" value="1"/>
</dbReference>
<evidence type="ECO:0000313" key="3">
    <source>
        <dbReference type="Proteomes" id="UP001140453"/>
    </source>
</evidence>
<sequence length="255" mass="28143">MATTTTPPNHLIIVCGHAIWAGGPTNGQDESEWLIEDWKKGESPTYTAHIKAGLQALSEDDRGVLVFSGGPTCPSMRLSEARSYANLAAANDYWGLLPAPQIASSQPPPRILTEERALDSYQNILHSLTTFWCTTMHWPARLTIVSHAFKQRRLAYVHCIRALGFPPDRVAFVGIDPPGIGPEVLASEARAVEAWERDPQGRSAELKGKRARRNCWVVSEMIFSDELERARSGIETVIQEDGGEYLVEGGPRPWG</sequence>
<proteinExistence type="predicted"/>
<dbReference type="PANTHER" id="PTHR28110:SF1">
    <property type="entry name" value="TRANSMEMBRANE PROTEIN"/>
    <property type="match status" value="1"/>
</dbReference>
<organism evidence="2 3">
    <name type="scientific">Gnomoniopsis smithogilvyi</name>
    <dbReference type="NCBI Taxonomy" id="1191159"/>
    <lineage>
        <taxon>Eukaryota</taxon>
        <taxon>Fungi</taxon>
        <taxon>Dikarya</taxon>
        <taxon>Ascomycota</taxon>
        <taxon>Pezizomycotina</taxon>
        <taxon>Sordariomycetes</taxon>
        <taxon>Sordariomycetidae</taxon>
        <taxon>Diaporthales</taxon>
        <taxon>Gnomoniaceae</taxon>
        <taxon>Gnomoniopsis</taxon>
    </lineage>
</organism>
<dbReference type="InterPro" id="IPR055323">
    <property type="entry name" value="C57A10.07/YOR238W"/>
</dbReference>
<keyword evidence="3" id="KW-1185">Reference proteome</keyword>
<reference evidence="2" key="1">
    <citation type="submission" date="2022-10" db="EMBL/GenBank/DDBJ databases">
        <title>Tapping the CABI collections for fungal endophytes: first genome assemblies for Collariella, Neodidymelliopsis, Ascochyta clinopodiicola, Didymella pomorum, Didymosphaeria variabile, Neocosmospora piperis and Neocucurbitaria cava.</title>
        <authorList>
            <person name="Hill R."/>
        </authorList>
    </citation>
    <scope>NUCLEOTIDE SEQUENCE</scope>
    <source>
        <strain evidence="2">IMI 355082</strain>
    </source>
</reference>
<dbReference type="EMBL" id="JAPEVB010000001">
    <property type="protein sequence ID" value="KAJ4396128.1"/>
    <property type="molecule type" value="Genomic_DNA"/>
</dbReference>
<accession>A0A9W8Z1R1</accession>
<dbReference type="OrthoDB" id="4347at2759"/>
<dbReference type="AlphaFoldDB" id="A0A9W8Z1R1"/>
<dbReference type="GO" id="GO:0005737">
    <property type="term" value="C:cytoplasm"/>
    <property type="evidence" value="ECO:0007669"/>
    <property type="project" value="TreeGrafter"/>
</dbReference>
<name>A0A9W8Z1R1_9PEZI</name>
<evidence type="ECO:0000259" key="1">
    <source>
        <dbReference type="Pfam" id="PF02698"/>
    </source>
</evidence>
<protein>
    <recommendedName>
        <fullName evidence="1">DUF218 domain-containing protein</fullName>
    </recommendedName>
</protein>
<dbReference type="Proteomes" id="UP001140453">
    <property type="component" value="Unassembled WGS sequence"/>
</dbReference>
<dbReference type="InterPro" id="IPR003848">
    <property type="entry name" value="DUF218"/>
</dbReference>
<gene>
    <name evidence="2" type="ORF">N0V93_000345</name>
</gene>
<feature type="domain" description="DUF218" evidence="1">
    <location>
        <begin position="11"/>
        <end position="167"/>
    </location>
</feature>
<evidence type="ECO:0000313" key="2">
    <source>
        <dbReference type="EMBL" id="KAJ4396128.1"/>
    </source>
</evidence>
<dbReference type="Pfam" id="PF02698">
    <property type="entry name" value="DUF218"/>
    <property type="match status" value="1"/>
</dbReference>